<dbReference type="Proteomes" id="UP000177996">
    <property type="component" value="Unassembled WGS sequence"/>
</dbReference>
<evidence type="ECO:0000313" key="2">
    <source>
        <dbReference type="Proteomes" id="UP000177996"/>
    </source>
</evidence>
<dbReference type="Pfam" id="PF05014">
    <property type="entry name" value="Nuc_deoxyrib_tr"/>
    <property type="match status" value="1"/>
</dbReference>
<dbReference type="STRING" id="1798661.A3D65_06525"/>
<dbReference type="EMBL" id="MHLL01000019">
    <property type="protein sequence ID" value="OGZ09550.1"/>
    <property type="molecule type" value="Genomic_DNA"/>
</dbReference>
<dbReference type="SUPFAM" id="SSF52309">
    <property type="entry name" value="N-(deoxy)ribosyltransferase-like"/>
    <property type="match status" value="1"/>
</dbReference>
<proteinExistence type="predicted"/>
<evidence type="ECO:0000313" key="1">
    <source>
        <dbReference type="EMBL" id="OGZ09550.1"/>
    </source>
</evidence>
<evidence type="ECO:0008006" key="3">
    <source>
        <dbReference type="Google" id="ProtNLM"/>
    </source>
</evidence>
<accession>A0A1G2D9D5</accession>
<dbReference type="InterPro" id="IPR007710">
    <property type="entry name" value="Nucleoside_deoxyribTrfase"/>
</dbReference>
<dbReference type="Gene3D" id="3.40.50.450">
    <property type="match status" value="1"/>
</dbReference>
<protein>
    <recommendedName>
        <fullName evidence="3">Nucleoside 2-deoxyribosyltransferase</fullName>
    </recommendedName>
</protein>
<organism evidence="1 2">
    <name type="scientific">Candidatus Lloydbacteria bacterium RIFCSPHIGHO2_02_FULL_50_13</name>
    <dbReference type="NCBI Taxonomy" id="1798661"/>
    <lineage>
        <taxon>Bacteria</taxon>
        <taxon>Candidatus Lloydiibacteriota</taxon>
    </lineage>
</organism>
<sequence length="178" mass="19974">MIKTKLYLAGGLFNAGERLHNLCLEKHLRPLGLDVILPQREALKFFKGGKFNVRGIVRDCRKDAAAKEHIVVASLDGADADGGTAVEYAIGVTKTGRAIVYRTDFRTVEDRELGLNAMFLIKGTSFVYFPCYFTELEEVEEYYRKLAQAIYAAVVLALGKKKEAKTPKKQKQTGKKRR</sequence>
<dbReference type="AlphaFoldDB" id="A0A1G2D9D5"/>
<name>A0A1G2D9D5_9BACT</name>
<reference evidence="1 2" key="1">
    <citation type="journal article" date="2016" name="Nat. Commun.">
        <title>Thousands of microbial genomes shed light on interconnected biogeochemical processes in an aquifer system.</title>
        <authorList>
            <person name="Anantharaman K."/>
            <person name="Brown C.T."/>
            <person name="Hug L.A."/>
            <person name="Sharon I."/>
            <person name="Castelle C.J."/>
            <person name="Probst A.J."/>
            <person name="Thomas B.C."/>
            <person name="Singh A."/>
            <person name="Wilkins M.J."/>
            <person name="Karaoz U."/>
            <person name="Brodie E.L."/>
            <person name="Williams K.H."/>
            <person name="Hubbard S.S."/>
            <person name="Banfield J.F."/>
        </authorList>
    </citation>
    <scope>NUCLEOTIDE SEQUENCE [LARGE SCALE GENOMIC DNA]</scope>
</reference>
<comment type="caution">
    <text evidence="1">The sequence shown here is derived from an EMBL/GenBank/DDBJ whole genome shotgun (WGS) entry which is preliminary data.</text>
</comment>
<gene>
    <name evidence="1" type="ORF">A3D65_06525</name>
</gene>